<dbReference type="AlphaFoldDB" id="K6Y952"/>
<dbReference type="Pfam" id="PF13391">
    <property type="entry name" value="HNH_2"/>
    <property type="match status" value="1"/>
</dbReference>
<accession>K6Y952</accession>
<sequence>MSRKKFMEAHGASNNNDRNGWGFVNHKDKVVIFGAWDVNTQLDRSLILAMDGDKIELGRKQNAFSESLEYVKLVENDGYQLQTFPVILDTDSDDGLGTGRVKIKTYVEEISDMKLEIINGDYYAVGKHKAEYSTKPLSGLADDIADIFDSEVDKNGRQSLVMSRVGQGRFRKNVIDVWGNGECCALTLTSVKEILVASHIVPWSVCETNEQRLDGSNGILLCAHIDKLFDCHMLTFEKQGRNYLTRLSPTLDKNTLRGLGVEAGLTLCIDQMKPKFQNRFDDYLKYHNGIFNQKL</sequence>
<dbReference type="EMBL" id="BAEQ01000043">
    <property type="protein sequence ID" value="GAC29274.1"/>
    <property type="molecule type" value="Genomic_DNA"/>
</dbReference>
<dbReference type="OrthoDB" id="529575at2"/>
<proteinExistence type="predicted"/>
<dbReference type="Proteomes" id="UP000006251">
    <property type="component" value="Unassembled WGS sequence"/>
</dbReference>
<dbReference type="RefSeq" id="WP_006011949.1">
    <property type="nucleotide sequence ID" value="NZ_AUAV01000017.1"/>
</dbReference>
<evidence type="ECO:0000313" key="3">
    <source>
        <dbReference type="Proteomes" id="UP000006251"/>
    </source>
</evidence>
<evidence type="ECO:0000313" key="2">
    <source>
        <dbReference type="EMBL" id="GAC29274.1"/>
    </source>
</evidence>
<protein>
    <recommendedName>
        <fullName evidence="1">HNH nuclease domain-containing protein</fullName>
    </recommendedName>
</protein>
<keyword evidence="3" id="KW-1185">Reference proteome</keyword>
<name>K6Y952_9ALTE</name>
<dbReference type="InterPro" id="IPR003615">
    <property type="entry name" value="HNH_nuc"/>
</dbReference>
<comment type="caution">
    <text evidence="2">The sequence shown here is derived from an EMBL/GenBank/DDBJ whole genome shotgun (WGS) entry which is preliminary data.</text>
</comment>
<gene>
    <name evidence="2" type="ORF">GPAL_2413</name>
</gene>
<evidence type="ECO:0000259" key="1">
    <source>
        <dbReference type="Pfam" id="PF13391"/>
    </source>
</evidence>
<reference evidence="3" key="1">
    <citation type="journal article" date="2014" name="Environ. Microbiol.">
        <title>Comparative genomics of the marine bacterial genus Glaciecola reveals the high degree of genomic diversity and genomic characteristic for cold adaptation.</title>
        <authorList>
            <person name="Qin Q.L."/>
            <person name="Xie B.B."/>
            <person name="Yu Y."/>
            <person name="Shu Y.L."/>
            <person name="Rong J.C."/>
            <person name="Zhang Y.J."/>
            <person name="Zhao D.L."/>
            <person name="Chen X.L."/>
            <person name="Zhang X.Y."/>
            <person name="Chen B."/>
            <person name="Zhou B.C."/>
            <person name="Zhang Y.Z."/>
        </authorList>
    </citation>
    <scope>NUCLEOTIDE SEQUENCE [LARGE SCALE GENOMIC DNA]</scope>
    <source>
        <strain evidence="3">ACAM 615</strain>
    </source>
</reference>
<organism evidence="2 3">
    <name type="scientific">Brumicola pallidula DSM 14239 = ACAM 615</name>
    <dbReference type="NCBI Taxonomy" id="1121922"/>
    <lineage>
        <taxon>Bacteria</taxon>
        <taxon>Pseudomonadati</taxon>
        <taxon>Pseudomonadota</taxon>
        <taxon>Gammaproteobacteria</taxon>
        <taxon>Alteromonadales</taxon>
        <taxon>Alteromonadaceae</taxon>
        <taxon>Brumicola</taxon>
    </lineage>
</organism>
<feature type="domain" description="HNH nuclease" evidence="1">
    <location>
        <begin position="184"/>
        <end position="237"/>
    </location>
</feature>